<feature type="region of interest" description="Disordered" evidence="1">
    <location>
        <begin position="269"/>
        <end position="302"/>
    </location>
</feature>
<dbReference type="EMBL" id="UZAE01008651">
    <property type="protein sequence ID" value="VDO02707.1"/>
    <property type="molecule type" value="Genomic_DNA"/>
</dbReference>
<dbReference type="AlphaFoldDB" id="A0A0R3TIG0"/>
<dbReference type="Proteomes" id="UP000278807">
    <property type="component" value="Unassembled WGS sequence"/>
</dbReference>
<feature type="compositionally biased region" description="Basic residues" evidence="1">
    <location>
        <begin position="273"/>
        <end position="283"/>
    </location>
</feature>
<keyword evidence="3" id="KW-1185">Reference proteome</keyword>
<reference evidence="4" key="1">
    <citation type="submission" date="2017-02" db="UniProtKB">
        <authorList>
            <consortium name="WormBaseParasite"/>
        </authorList>
    </citation>
    <scope>IDENTIFICATION</scope>
</reference>
<feature type="compositionally biased region" description="Acidic residues" evidence="1">
    <location>
        <begin position="346"/>
        <end position="364"/>
    </location>
</feature>
<evidence type="ECO:0000313" key="2">
    <source>
        <dbReference type="EMBL" id="VDO02707.1"/>
    </source>
</evidence>
<feature type="compositionally biased region" description="Low complexity" evidence="1">
    <location>
        <begin position="365"/>
        <end position="376"/>
    </location>
</feature>
<reference evidence="2 3" key="2">
    <citation type="submission" date="2018-11" db="EMBL/GenBank/DDBJ databases">
        <authorList>
            <consortium name="Pathogen Informatics"/>
        </authorList>
    </citation>
    <scope>NUCLEOTIDE SEQUENCE [LARGE SCALE GENOMIC DNA]</scope>
</reference>
<accession>A0A0R3TIG0</accession>
<organism evidence="4">
    <name type="scientific">Rodentolepis nana</name>
    <name type="common">Dwarf tapeworm</name>
    <name type="synonym">Hymenolepis nana</name>
    <dbReference type="NCBI Taxonomy" id="102285"/>
    <lineage>
        <taxon>Eukaryota</taxon>
        <taxon>Metazoa</taxon>
        <taxon>Spiralia</taxon>
        <taxon>Lophotrochozoa</taxon>
        <taxon>Platyhelminthes</taxon>
        <taxon>Cestoda</taxon>
        <taxon>Eucestoda</taxon>
        <taxon>Cyclophyllidea</taxon>
        <taxon>Hymenolepididae</taxon>
        <taxon>Rodentolepis</taxon>
    </lineage>
</organism>
<feature type="compositionally biased region" description="Polar residues" evidence="1">
    <location>
        <begin position="390"/>
        <end position="403"/>
    </location>
</feature>
<proteinExistence type="predicted"/>
<gene>
    <name evidence="2" type="ORF">HNAJ_LOCUS6847</name>
</gene>
<sequence length="413" mass="46887">MTTNLTPSSDLKLVVKLNKRLAIKPREDLLTRNLVDIYNEYDDNRNHHEKRFSSKLVATRNELIITKGSWWPSGPVVPALAFRNILQFSSIPGRPAKLLLLVKNDEGTKTELIVLKTKGQIYTNQLLNCLHKYVNAAQLGLVQNSPKISTRDSRPMSYQMEVTSSVIPSPRITTNSPMQKRRPPPSKPVEIVAREPRKETEAEKIITPQRIRNPPRPERVRRSIQQESLSTTNGNLNETYSRTTYDPETKIETLDSVVVYGQHPEKVSELAKKKLKSKKSKSRPPRELSSLSGGRKVSRELDENNTPWEVNICYIKHDPLVGCVEDESGPIYMYTAHQLVSRDDYDNYDSDESDGDGYSEESNSEDASSSDSQNSMDENKELERFMMLGGSQNVTAINETNGKNGKLNEIYEY</sequence>
<feature type="region of interest" description="Disordered" evidence="1">
    <location>
        <begin position="210"/>
        <end position="243"/>
    </location>
</feature>
<name>A0A0R3TIG0_RODNA</name>
<evidence type="ECO:0000313" key="4">
    <source>
        <dbReference type="WBParaSite" id="HNAJ_0000685101-mRNA-1"/>
    </source>
</evidence>
<evidence type="ECO:0000313" key="3">
    <source>
        <dbReference type="Proteomes" id="UP000278807"/>
    </source>
</evidence>
<feature type="compositionally biased region" description="Polar residues" evidence="1">
    <location>
        <begin position="168"/>
        <end position="178"/>
    </location>
</feature>
<dbReference type="OrthoDB" id="6240246at2759"/>
<feature type="region of interest" description="Disordered" evidence="1">
    <location>
        <begin position="343"/>
        <end position="413"/>
    </location>
</feature>
<dbReference type="WBParaSite" id="HNAJ_0000685101-mRNA-1">
    <property type="protein sequence ID" value="HNAJ_0000685101-mRNA-1"/>
    <property type="gene ID" value="HNAJ_0000685101"/>
</dbReference>
<protein>
    <submittedName>
        <fullName evidence="4">SH2 domain-containing protein</fullName>
    </submittedName>
</protein>
<feature type="compositionally biased region" description="Polar residues" evidence="1">
    <location>
        <begin position="223"/>
        <end position="243"/>
    </location>
</feature>
<feature type="region of interest" description="Disordered" evidence="1">
    <location>
        <begin position="168"/>
        <end position="188"/>
    </location>
</feature>
<evidence type="ECO:0000256" key="1">
    <source>
        <dbReference type="SAM" id="MobiDB-lite"/>
    </source>
</evidence>